<evidence type="ECO:0008006" key="4">
    <source>
        <dbReference type="Google" id="ProtNLM"/>
    </source>
</evidence>
<protein>
    <recommendedName>
        <fullName evidence="4">DoxX family membrane protein</fullName>
    </recommendedName>
</protein>
<organism evidence="2 3">
    <name type="scientific">Aeromicrobium endophyticum</name>
    <dbReference type="NCBI Taxonomy" id="2292704"/>
    <lineage>
        <taxon>Bacteria</taxon>
        <taxon>Bacillati</taxon>
        <taxon>Actinomycetota</taxon>
        <taxon>Actinomycetes</taxon>
        <taxon>Propionibacteriales</taxon>
        <taxon>Nocardioidaceae</taxon>
        <taxon>Aeromicrobium</taxon>
    </lineage>
</organism>
<feature type="compositionally biased region" description="Basic residues" evidence="1">
    <location>
        <begin position="169"/>
        <end position="186"/>
    </location>
</feature>
<sequence>MSFRLSHVPLRATAGAFILNSGLTKWSADAEAAEGLHGFAAGTYPVVKKIDPPVFVKALAAGEIALGAALLLPGVSSTKAGAGLVAFSGGLLGLYAKTPGMRDGIRPTQQGTAIAKDVWLLGIGSSLLIDGSGDSRKVRSAERKAAKAQRKAEKLERKGKGSDGLVSKSQKKALKKSSKKAKKRASKALAKATSH</sequence>
<keyword evidence="3" id="KW-1185">Reference proteome</keyword>
<dbReference type="AlphaFoldDB" id="A0A371P120"/>
<dbReference type="OrthoDB" id="3267263at2"/>
<evidence type="ECO:0000313" key="2">
    <source>
        <dbReference type="EMBL" id="REK69036.1"/>
    </source>
</evidence>
<name>A0A371P120_9ACTN</name>
<feature type="compositionally biased region" description="Basic and acidic residues" evidence="1">
    <location>
        <begin position="140"/>
        <end position="161"/>
    </location>
</feature>
<feature type="region of interest" description="Disordered" evidence="1">
    <location>
        <begin position="140"/>
        <end position="195"/>
    </location>
</feature>
<comment type="caution">
    <text evidence="2">The sequence shown here is derived from an EMBL/GenBank/DDBJ whole genome shotgun (WGS) entry which is preliminary data.</text>
</comment>
<dbReference type="EMBL" id="QUBR01000003">
    <property type="protein sequence ID" value="REK69036.1"/>
    <property type="molecule type" value="Genomic_DNA"/>
</dbReference>
<proteinExistence type="predicted"/>
<gene>
    <name evidence="2" type="ORF">DX116_19505</name>
</gene>
<dbReference type="RefSeq" id="WP_119705955.1">
    <property type="nucleotide sequence ID" value="NZ_JBHSOI010000001.1"/>
</dbReference>
<reference evidence="2 3" key="1">
    <citation type="submission" date="2018-08" db="EMBL/GenBank/DDBJ databases">
        <title>Aeromicrobium sp. M2KJ-4, whole genome shotgun sequence.</title>
        <authorList>
            <person name="Tuo L."/>
        </authorList>
    </citation>
    <scope>NUCLEOTIDE SEQUENCE [LARGE SCALE GENOMIC DNA]</scope>
    <source>
        <strain evidence="2 3">M2KJ-4</strain>
    </source>
</reference>
<evidence type="ECO:0000313" key="3">
    <source>
        <dbReference type="Proteomes" id="UP000265581"/>
    </source>
</evidence>
<accession>A0A371P120</accession>
<evidence type="ECO:0000256" key="1">
    <source>
        <dbReference type="SAM" id="MobiDB-lite"/>
    </source>
</evidence>
<dbReference type="Proteomes" id="UP000265581">
    <property type="component" value="Unassembled WGS sequence"/>
</dbReference>